<accession>A0A382LDB9</accession>
<proteinExistence type="predicted"/>
<feature type="non-terminal residue" evidence="1">
    <location>
        <position position="134"/>
    </location>
</feature>
<organism evidence="1">
    <name type="scientific">marine metagenome</name>
    <dbReference type="NCBI Taxonomy" id="408172"/>
    <lineage>
        <taxon>unclassified sequences</taxon>
        <taxon>metagenomes</taxon>
        <taxon>ecological metagenomes</taxon>
    </lineage>
</organism>
<reference evidence="1" key="1">
    <citation type="submission" date="2018-05" db="EMBL/GenBank/DDBJ databases">
        <authorList>
            <person name="Lanie J.A."/>
            <person name="Ng W.-L."/>
            <person name="Kazmierczak K.M."/>
            <person name="Andrzejewski T.M."/>
            <person name="Davidsen T.M."/>
            <person name="Wayne K.J."/>
            <person name="Tettelin H."/>
            <person name="Glass J.I."/>
            <person name="Rusch D."/>
            <person name="Podicherti R."/>
            <person name="Tsui H.-C.T."/>
            <person name="Winkler M.E."/>
        </authorList>
    </citation>
    <scope>NUCLEOTIDE SEQUENCE</scope>
</reference>
<feature type="non-terminal residue" evidence="1">
    <location>
        <position position="1"/>
    </location>
</feature>
<evidence type="ECO:0000313" key="1">
    <source>
        <dbReference type="EMBL" id="SVC32861.1"/>
    </source>
</evidence>
<protein>
    <submittedName>
        <fullName evidence="1">Uncharacterized protein</fullName>
    </submittedName>
</protein>
<name>A0A382LDB9_9ZZZZ</name>
<dbReference type="AlphaFoldDB" id="A0A382LDB9"/>
<sequence>LNKFAGLEEYNDFFCPLSPYQSFVRFFETGIIDRTETLDFGFKYKVLDPVPSLGGVQDFLDFEQLIKARANDAAITASDMNRPINVLWSGGIDSTAVLIAMIQEMGEEAFKKEATISLTIGSVFEFPEFYQHLV</sequence>
<dbReference type="EMBL" id="UINC01085375">
    <property type="protein sequence ID" value="SVC32861.1"/>
    <property type="molecule type" value="Genomic_DNA"/>
</dbReference>
<gene>
    <name evidence="1" type="ORF">METZ01_LOCUS285715</name>
</gene>